<accession>A0A0V0HQE2</accession>
<name>A0A0V0HQE2_SOLCH</name>
<dbReference type="AlphaFoldDB" id="A0A0V0HQE2"/>
<evidence type="ECO:0000313" key="1">
    <source>
        <dbReference type="EMBL" id="JAP21766.1"/>
    </source>
</evidence>
<proteinExistence type="predicted"/>
<sequence length="184" mass="21443">QNFNPPPISLPIPTKTSLITYTNSPLYPNQTNHQNPPTLLQSVHLPNNFFRSSIHPYHYCPNAYLNPPNSLTNLPLICLIFTGYALTALRVSPRSCLVNPTPFKHKESGTFIVWIHGGNTRKWNVKDFPYLSFFGRMQLVKPRKKSRSQDQHDGCCRNWMKRMWIKNLLFWSWRLSLHLLSVLL</sequence>
<protein>
    <submittedName>
        <fullName evidence="1">Putative ovule protein</fullName>
    </submittedName>
</protein>
<feature type="non-terminal residue" evidence="1">
    <location>
        <position position="1"/>
    </location>
</feature>
<dbReference type="EMBL" id="GEDG01017329">
    <property type="protein sequence ID" value="JAP21766.1"/>
    <property type="molecule type" value="Transcribed_RNA"/>
</dbReference>
<organism evidence="1">
    <name type="scientific">Solanum chacoense</name>
    <name type="common">Chaco potato</name>
    <dbReference type="NCBI Taxonomy" id="4108"/>
    <lineage>
        <taxon>Eukaryota</taxon>
        <taxon>Viridiplantae</taxon>
        <taxon>Streptophyta</taxon>
        <taxon>Embryophyta</taxon>
        <taxon>Tracheophyta</taxon>
        <taxon>Spermatophyta</taxon>
        <taxon>Magnoliopsida</taxon>
        <taxon>eudicotyledons</taxon>
        <taxon>Gunneridae</taxon>
        <taxon>Pentapetalae</taxon>
        <taxon>asterids</taxon>
        <taxon>lamiids</taxon>
        <taxon>Solanales</taxon>
        <taxon>Solanaceae</taxon>
        <taxon>Solanoideae</taxon>
        <taxon>Solaneae</taxon>
        <taxon>Solanum</taxon>
    </lineage>
</organism>
<reference evidence="1" key="1">
    <citation type="submission" date="2015-12" db="EMBL/GenBank/DDBJ databases">
        <title>Gene expression during late stages of embryo sac development: a critical building block for successful pollen-pistil interactions.</title>
        <authorList>
            <person name="Liu Y."/>
            <person name="Joly V."/>
            <person name="Sabar M."/>
            <person name="Matton D.P."/>
        </authorList>
    </citation>
    <scope>NUCLEOTIDE SEQUENCE</scope>
</reference>